<evidence type="ECO:0000259" key="2">
    <source>
        <dbReference type="Pfam" id="PF03372"/>
    </source>
</evidence>
<dbReference type="InterPro" id="IPR036691">
    <property type="entry name" value="Endo/exonu/phosph_ase_sf"/>
</dbReference>
<feature type="transmembrane region" description="Helical" evidence="1">
    <location>
        <begin position="12"/>
        <end position="31"/>
    </location>
</feature>
<dbReference type="GO" id="GO:0004519">
    <property type="term" value="F:endonuclease activity"/>
    <property type="evidence" value="ECO:0007669"/>
    <property type="project" value="UniProtKB-KW"/>
</dbReference>
<dbReference type="SUPFAM" id="SSF56219">
    <property type="entry name" value="DNase I-like"/>
    <property type="match status" value="1"/>
</dbReference>
<accession>A0A9D9IAB5</accession>
<evidence type="ECO:0000313" key="3">
    <source>
        <dbReference type="EMBL" id="MBO8467906.1"/>
    </source>
</evidence>
<dbReference type="PANTHER" id="PTHR14859:SF15">
    <property type="entry name" value="ENDONUCLEASE_EXONUCLEASE_PHOSPHATASE DOMAIN-CONTAINING PROTEIN"/>
    <property type="match status" value="1"/>
</dbReference>
<dbReference type="Pfam" id="PF03372">
    <property type="entry name" value="Exo_endo_phos"/>
    <property type="match status" value="1"/>
</dbReference>
<protein>
    <submittedName>
        <fullName evidence="3">Endonuclease/exonuclease/phosphatase family protein</fullName>
    </submittedName>
</protein>
<keyword evidence="3" id="KW-0378">Hydrolase</keyword>
<keyword evidence="1" id="KW-1133">Transmembrane helix</keyword>
<feature type="domain" description="Endonuclease/exonuclease/phosphatase" evidence="2">
    <location>
        <begin position="110"/>
        <end position="351"/>
    </location>
</feature>
<dbReference type="Proteomes" id="UP000823660">
    <property type="component" value="Unassembled WGS sequence"/>
</dbReference>
<dbReference type="EMBL" id="JADIMH010000062">
    <property type="protein sequence ID" value="MBO8467906.1"/>
    <property type="molecule type" value="Genomic_DNA"/>
</dbReference>
<keyword evidence="1" id="KW-0812">Transmembrane</keyword>
<keyword evidence="3" id="KW-0540">Nuclease</keyword>
<dbReference type="PANTHER" id="PTHR14859">
    <property type="entry name" value="CALCOFLUOR WHITE HYPERSENSITIVE PROTEIN PRECURSOR"/>
    <property type="match status" value="1"/>
</dbReference>
<dbReference type="GO" id="GO:0006506">
    <property type="term" value="P:GPI anchor biosynthetic process"/>
    <property type="evidence" value="ECO:0007669"/>
    <property type="project" value="TreeGrafter"/>
</dbReference>
<gene>
    <name evidence="3" type="ORF">IAB99_09135</name>
</gene>
<comment type="caution">
    <text evidence="3">The sequence shown here is derived from an EMBL/GenBank/DDBJ whole genome shotgun (WGS) entry which is preliminary data.</text>
</comment>
<evidence type="ECO:0000256" key="1">
    <source>
        <dbReference type="SAM" id="Phobius"/>
    </source>
</evidence>
<evidence type="ECO:0000313" key="4">
    <source>
        <dbReference type="Proteomes" id="UP000823660"/>
    </source>
</evidence>
<dbReference type="InterPro" id="IPR051916">
    <property type="entry name" value="GPI-anchor_lipid_remodeler"/>
</dbReference>
<organism evidence="3 4">
    <name type="scientific">Candidatus Cryptobacteroides faecipullorum</name>
    <dbReference type="NCBI Taxonomy" id="2840764"/>
    <lineage>
        <taxon>Bacteria</taxon>
        <taxon>Pseudomonadati</taxon>
        <taxon>Bacteroidota</taxon>
        <taxon>Bacteroidia</taxon>
        <taxon>Bacteroidales</taxon>
        <taxon>Candidatus Cryptobacteroides</taxon>
    </lineage>
</organism>
<feature type="transmembrane region" description="Helical" evidence="1">
    <location>
        <begin position="37"/>
        <end position="61"/>
    </location>
</feature>
<dbReference type="InterPro" id="IPR005135">
    <property type="entry name" value="Endo/exonuclease/phosphatase"/>
</dbReference>
<dbReference type="CDD" id="cd09084">
    <property type="entry name" value="EEP-2"/>
    <property type="match status" value="1"/>
</dbReference>
<name>A0A9D9IAB5_9BACT</name>
<dbReference type="AlphaFoldDB" id="A0A9D9IAB5"/>
<proteinExistence type="predicted"/>
<feature type="transmembrane region" description="Helical" evidence="1">
    <location>
        <begin position="68"/>
        <end position="86"/>
    </location>
</feature>
<dbReference type="Gene3D" id="3.60.10.10">
    <property type="entry name" value="Endonuclease/exonuclease/phosphatase"/>
    <property type="match status" value="1"/>
</dbReference>
<keyword evidence="1" id="KW-0472">Membrane</keyword>
<reference evidence="3" key="2">
    <citation type="journal article" date="2021" name="PeerJ">
        <title>Extensive microbial diversity within the chicken gut microbiome revealed by metagenomics and culture.</title>
        <authorList>
            <person name="Gilroy R."/>
            <person name="Ravi A."/>
            <person name="Getino M."/>
            <person name="Pursley I."/>
            <person name="Horton D.L."/>
            <person name="Alikhan N.F."/>
            <person name="Baker D."/>
            <person name="Gharbi K."/>
            <person name="Hall N."/>
            <person name="Watson M."/>
            <person name="Adriaenssens E.M."/>
            <person name="Foster-Nyarko E."/>
            <person name="Jarju S."/>
            <person name="Secka A."/>
            <person name="Antonio M."/>
            <person name="Oren A."/>
            <person name="Chaudhuri R.R."/>
            <person name="La Ragione R."/>
            <person name="Hildebrand F."/>
            <person name="Pallen M.J."/>
        </authorList>
    </citation>
    <scope>NUCLEOTIDE SEQUENCE</scope>
    <source>
        <strain evidence="3">B1-15692</strain>
    </source>
</reference>
<sequence>MSRNRFTGITARILMLAAAGVQVLTYLSVFVNPSKVWLMTVFGLFFIPVSLLNAVLLVWALKRKSRAFLIPLMALLPSVFFVGKYVQFSEPDEDLRKAGSSDRNEMIRIVSYNVGRFSSSSDIDGWQDCADSVAVFLKSCDADIICLQEVRFRNTASLKAFLASEFKGYKAEYYMNIGSGGCFGNVTLSRFRAVDKGVVSFEKSTNMALYTDYATANGDMRIYNCHLESYAFSLPKFVKSIRNHDREFFRKTEEKVKMSISRRPKQADMILKDIASSPVEAFVCGDFNDNPMSYTYFRLSRDRSDSFVEAGSGFGATYSFLWPMLRIDYILYPERFRAVMHKTLKVRYSDHYPIVADIII</sequence>
<reference evidence="3" key="1">
    <citation type="submission" date="2020-10" db="EMBL/GenBank/DDBJ databases">
        <authorList>
            <person name="Gilroy R."/>
        </authorList>
    </citation>
    <scope>NUCLEOTIDE SEQUENCE</scope>
    <source>
        <strain evidence="3">B1-15692</strain>
    </source>
</reference>
<dbReference type="GO" id="GO:0016020">
    <property type="term" value="C:membrane"/>
    <property type="evidence" value="ECO:0007669"/>
    <property type="project" value="GOC"/>
</dbReference>
<keyword evidence="3" id="KW-0255">Endonuclease</keyword>